<evidence type="ECO:0000313" key="2">
    <source>
        <dbReference type="EMBL" id="GGK99447.1"/>
    </source>
</evidence>
<name>A0A8H9KY58_9MICO</name>
<feature type="transmembrane region" description="Helical" evidence="1">
    <location>
        <begin position="173"/>
        <end position="192"/>
    </location>
</feature>
<reference evidence="2" key="1">
    <citation type="journal article" date="2014" name="Int. J. Syst. Evol. Microbiol.">
        <title>Complete genome sequence of Corynebacterium casei LMG S-19264T (=DSM 44701T), isolated from a smear-ripened cheese.</title>
        <authorList>
            <consortium name="US DOE Joint Genome Institute (JGI-PGF)"/>
            <person name="Walter F."/>
            <person name="Albersmeier A."/>
            <person name="Kalinowski J."/>
            <person name="Ruckert C."/>
        </authorList>
    </citation>
    <scope>NUCLEOTIDE SEQUENCE</scope>
    <source>
        <strain evidence="2">JCM 1480</strain>
    </source>
</reference>
<proteinExistence type="predicted"/>
<dbReference type="AlphaFoldDB" id="A0A8H9KY58"/>
<keyword evidence="1" id="KW-0812">Transmembrane</keyword>
<evidence type="ECO:0000313" key="3">
    <source>
        <dbReference type="Proteomes" id="UP000648535"/>
    </source>
</evidence>
<feature type="transmembrane region" description="Helical" evidence="1">
    <location>
        <begin position="63"/>
        <end position="84"/>
    </location>
</feature>
<keyword evidence="1" id="KW-0472">Membrane</keyword>
<feature type="transmembrane region" description="Helical" evidence="1">
    <location>
        <begin position="6"/>
        <end position="26"/>
    </location>
</feature>
<keyword evidence="1" id="KW-1133">Transmembrane helix</keyword>
<feature type="transmembrane region" description="Helical" evidence="1">
    <location>
        <begin position="147"/>
        <end position="167"/>
    </location>
</feature>
<accession>A0A8H9KY58</accession>
<comment type="caution">
    <text evidence="2">The sequence shown here is derived from an EMBL/GenBank/DDBJ whole genome shotgun (WGS) entry which is preliminary data.</text>
</comment>
<dbReference type="EMBL" id="BMOI01000006">
    <property type="protein sequence ID" value="GGK99447.1"/>
    <property type="molecule type" value="Genomic_DNA"/>
</dbReference>
<gene>
    <name evidence="2" type="ORF">GCM10009769_16970</name>
</gene>
<reference evidence="2" key="2">
    <citation type="submission" date="2020-09" db="EMBL/GenBank/DDBJ databases">
        <authorList>
            <person name="Sun Q."/>
            <person name="Ohkuma M."/>
        </authorList>
    </citation>
    <scope>NUCLEOTIDE SEQUENCE</scope>
    <source>
        <strain evidence="2">JCM 1480</strain>
    </source>
</reference>
<dbReference type="Proteomes" id="UP000648535">
    <property type="component" value="Unassembled WGS sequence"/>
</dbReference>
<protein>
    <submittedName>
        <fullName evidence="2">Uncharacterized protein</fullName>
    </submittedName>
</protein>
<sequence length="200" mass="21205">MSTVSTMVVWIVVGIVLLASVVLIVVEGNVMRKPAAERSSGEQRFVRASRAVGRGQQAYARVVAPWLVLGSALVGLFATVPLWMSGETGVAIGLTVFFLVFAAGMLVFWAKVLRHRGPGSAWLAAEDERIRSADEAGRPRWFVSVKAGWALSAMFTGLGVVFLVLALTGGGSLLAPAVVLGVGLLFMVLVGIQQRAEARK</sequence>
<organism evidence="2 3">
    <name type="scientific">Curtobacterium luteum</name>
    <dbReference type="NCBI Taxonomy" id="33881"/>
    <lineage>
        <taxon>Bacteria</taxon>
        <taxon>Bacillati</taxon>
        <taxon>Actinomycetota</taxon>
        <taxon>Actinomycetes</taxon>
        <taxon>Micrococcales</taxon>
        <taxon>Microbacteriaceae</taxon>
        <taxon>Curtobacterium</taxon>
    </lineage>
</organism>
<feature type="transmembrane region" description="Helical" evidence="1">
    <location>
        <begin position="90"/>
        <end position="110"/>
    </location>
</feature>
<evidence type="ECO:0000256" key="1">
    <source>
        <dbReference type="SAM" id="Phobius"/>
    </source>
</evidence>